<evidence type="ECO:0000256" key="1">
    <source>
        <dbReference type="SAM" id="Phobius"/>
    </source>
</evidence>
<protein>
    <recommendedName>
        <fullName evidence="4">Exo-alpha-sialidase</fullName>
    </recommendedName>
</protein>
<sequence>MSQMRERFDEVAAAAAPPSRLSADAVYAAAFQRRRRKALAWTVCGIVAGALVVALGAGVLRPPSATPAPAQTPEPGPPRTRDGQIVTVAAADAEHQYAGVYSCPGSDGNGCTRNLVGSDDGGRTWTVRLRDLSGDLYAPAPGSLLRVLEKDNDDPSGNPKLLHVPWVSRDGGRTWAEVRAEKGTVPEVPAGGWLQCADPWRLDDPCVLIGVDPVNARSAPLATQPDFFVNGPVDVPTTGGFWVTGRERDGEHRPAIAVSRDGGRTWATHVFTRAETGEAPSSMFTFVRPASVDGVTGYAIMPVEDPSDTTGTGPTSAATAGMQTLVFRTVDAGKTWQRVHPRQTLPRRYYQDGDSYVAADGSHVVLASNDPPFRWYASDDGGNSYRPVSQPGLGTSLLHKNGARVIVAGPGAYLAFDDGALYQSADGLRWTRTVIRPS</sequence>
<reference evidence="3" key="1">
    <citation type="journal article" date="2019" name="Int. J. Syst. Evol. Microbiol.">
        <title>The Global Catalogue of Microorganisms (GCM) 10K type strain sequencing project: providing services to taxonomists for standard genome sequencing and annotation.</title>
        <authorList>
            <consortium name="The Broad Institute Genomics Platform"/>
            <consortium name="The Broad Institute Genome Sequencing Center for Infectious Disease"/>
            <person name="Wu L."/>
            <person name="Ma J."/>
        </authorList>
    </citation>
    <scope>NUCLEOTIDE SEQUENCE [LARGE SCALE GENOMIC DNA]</scope>
    <source>
        <strain evidence="3">CGMCC 4.7152</strain>
    </source>
</reference>
<accession>A0ABV9W9M6</accession>
<dbReference type="Proteomes" id="UP001595912">
    <property type="component" value="Unassembled WGS sequence"/>
</dbReference>
<comment type="caution">
    <text evidence="2">The sequence shown here is derived from an EMBL/GenBank/DDBJ whole genome shotgun (WGS) entry which is preliminary data.</text>
</comment>
<organism evidence="2 3">
    <name type="scientific">Dactylosporangium cerinum</name>
    <dbReference type="NCBI Taxonomy" id="1434730"/>
    <lineage>
        <taxon>Bacteria</taxon>
        <taxon>Bacillati</taxon>
        <taxon>Actinomycetota</taxon>
        <taxon>Actinomycetes</taxon>
        <taxon>Micromonosporales</taxon>
        <taxon>Micromonosporaceae</taxon>
        <taxon>Dactylosporangium</taxon>
    </lineage>
</organism>
<keyword evidence="3" id="KW-1185">Reference proteome</keyword>
<keyword evidence="1" id="KW-0812">Transmembrane</keyword>
<dbReference type="Gene3D" id="2.120.10.10">
    <property type="match status" value="1"/>
</dbReference>
<evidence type="ECO:0000313" key="3">
    <source>
        <dbReference type="Proteomes" id="UP001595912"/>
    </source>
</evidence>
<dbReference type="CDD" id="cd15482">
    <property type="entry name" value="Sialidase_non-viral"/>
    <property type="match status" value="1"/>
</dbReference>
<dbReference type="EMBL" id="JBHSIU010000054">
    <property type="protein sequence ID" value="MFC5004023.1"/>
    <property type="molecule type" value="Genomic_DNA"/>
</dbReference>
<keyword evidence="1" id="KW-0472">Membrane</keyword>
<gene>
    <name evidence="2" type="ORF">ACFPIJ_40130</name>
</gene>
<feature type="transmembrane region" description="Helical" evidence="1">
    <location>
        <begin position="38"/>
        <end position="60"/>
    </location>
</feature>
<evidence type="ECO:0000313" key="2">
    <source>
        <dbReference type="EMBL" id="MFC5004023.1"/>
    </source>
</evidence>
<evidence type="ECO:0008006" key="4">
    <source>
        <dbReference type="Google" id="ProtNLM"/>
    </source>
</evidence>
<dbReference type="SUPFAM" id="SSF110296">
    <property type="entry name" value="Oligoxyloglucan reducing end-specific cellobiohydrolase"/>
    <property type="match status" value="1"/>
</dbReference>
<keyword evidence="1" id="KW-1133">Transmembrane helix</keyword>
<dbReference type="RefSeq" id="WP_380123495.1">
    <property type="nucleotide sequence ID" value="NZ_JBHSIU010000054.1"/>
</dbReference>
<proteinExistence type="predicted"/>
<name>A0ABV9W9M6_9ACTN</name>